<evidence type="ECO:0000313" key="1">
    <source>
        <dbReference type="EMBL" id="PIW66371.1"/>
    </source>
</evidence>
<dbReference type="EMBL" id="PFGP01000090">
    <property type="protein sequence ID" value="PIW66371.1"/>
    <property type="molecule type" value="Genomic_DNA"/>
</dbReference>
<organism evidence="1 2">
    <name type="scientific">Candidatus Taenaricola geysiri</name>
    <dbReference type="NCBI Taxonomy" id="1974752"/>
    <lineage>
        <taxon>Bacteria</taxon>
        <taxon>Pseudomonadati</taxon>
        <taxon>Candidatus Omnitrophota</taxon>
        <taxon>Candidatus Taenaricola</taxon>
    </lineage>
</organism>
<evidence type="ECO:0000313" key="2">
    <source>
        <dbReference type="Proteomes" id="UP000231267"/>
    </source>
</evidence>
<dbReference type="InterPro" id="IPR029016">
    <property type="entry name" value="GAF-like_dom_sf"/>
</dbReference>
<accession>A0A2J0LET7</accession>
<gene>
    <name evidence="1" type="ORF">COW11_03695</name>
</gene>
<dbReference type="Proteomes" id="UP000231267">
    <property type="component" value="Unassembled WGS sequence"/>
</dbReference>
<comment type="caution">
    <text evidence="1">The sequence shown here is derived from an EMBL/GenBank/DDBJ whole genome shotgun (WGS) entry which is preliminary data.</text>
</comment>
<evidence type="ECO:0008006" key="3">
    <source>
        <dbReference type="Google" id="ProtNLM"/>
    </source>
</evidence>
<reference evidence="1 2" key="1">
    <citation type="submission" date="2017-09" db="EMBL/GenBank/DDBJ databases">
        <title>Depth-based differentiation of microbial function through sediment-hosted aquifers and enrichment of novel symbionts in the deep terrestrial subsurface.</title>
        <authorList>
            <person name="Probst A.J."/>
            <person name="Ladd B."/>
            <person name="Jarett J.K."/>
            <person name="Geller-Mcgrath D.E."/>
            <person name="Sieber C.M."/>
            <person name="Emerson J.B."/>
            <person name="Anantharaman K."/>
            <person name="Thomas B.C."/>
            <person name="Malmstrom R."/>
            <person name="Stieglmeier M."/>
            <person name="Klingl A."/>
            <person name="Woyke T."/>
            <person name="Ryan C.M."/>
            <person name="Banfield J.F."/>
        </authorList>
    </citation>
    <scope>NUCLEOTIDE SEQUENCE [LARGE SCALE GENOMIC DNA]</scope>
    <source>
        <strain evidence="1">CG12_big_fil_rev_8_21_14_0_65_43_15</strain>
    </source>
</reference>
<name>A0A2J0LET7_9BACT</name>
<dbReference type="AlphaFoldDB" id="A0A2J0LET7"/>
<feature type="non-terminal residue" evidence="1">
    <location>
        <position position="87"/>
    </location>
</feature>
<sequence length="87" mass="9902">MTKKPKQTEKISKPPLDKHIEALSKISNAITSELYIEDILRLIVIVTAQMMKSKICSLMLVDEKKGEISIRATQSMSEEYNKKPPLK</sequence>
<dbReference type="Gene3D" id="3.30.450.40">
    <property type="match status" value="1"/>
</dbReference>
<protein>
    <recommendedName>
        <fullName evidence="3">Histidine kinase</fullName>
    </recommendedName>
</protein>
<proteinExistence type="predicted"/>
<dbReference type="SUPFAM" id="SSF55781">
    <property type="entry name" value="GAF domain-like"/>
    <property type="match status" value="1"/>
</dbReference>